<proteinExistence type="predicted"/>
<dbReference type="Gene3D" id="3.40.50.1000">
    <property type="entry name" value="HAD superfamily/HAD-like"/>
    <property type="match status" value="1"/>
</dbReference>
<dbReference type="PANTHER" id="PTHR43316">
    <property type="entry name" value="HYDROLASE, HALOACID DELAHOGENASE-RELATED"/>
    <property type="match status" value="1"/>
</dbReference>
<dbReference type="InterPro" id="IPR023214">
    <property type="entry name" value="HAD_sf"/>
</dbReference>
<dbReference type="InterPro" id="IPR036412">
    <property type="entry name" value="HAD-like_sf"/>
</dbReference>
<dbReference type="SFLD" id="SFLDS00003">
    <property type="entry name" value="Haloacid_Dehalogenase"/>
    <property type="match status" value="1"/>
</dbReference>
<dbReference type="KEGG" id="amt:Amet_1217"/>
<dbReference type="GO" id="GO:0016787">
    <property type="term" value="F:hydrolase activity"/>
    <property type="evidence" value="ECO:0007669"/>
    <property type="project" value="UniProtKB-KW"/>
</dbReference>
<protein>
    <submittedName>
        <fullName evidence="2">Haloacid dehalogenase domain protein hydrolase</fullName>
    </submittedName>
</protein>
<dbReference type="Pfam" id="PF00702">
    <property type="entry name" value="Hydrolase"/>
    <property type="match status" value="1"/>
</dbReference>
<dbReference type="PANTHER" id="PTHR43316:SF3">
    <property type="entry name" value="HALOACID DEHALOGENASE, TYPE II (AFU_ORTHOLOGUE AFUA_2G07750)-RELATED"/>
    <property type="match status" value="1"/>
</dbReference>
<organism evidence="2 3">
    <name type="scientific">Alkaliphilus metalliredigens (strain QYMF)</name>
    <dbReference type="NCBI Taxonomy" id="293826"/>
    <lineage>
        <taxon>Bacteria</taxon>
        <taxon>Bacillati</taxon>
        <taxon>Bacillota</taxon>
        <taxon>Clostridia</taxon>
        <taxon>Peptostreptococcales</taxon>
        <taxon>Natronincolaceae</taxon>
        <taxon>Alkaliphilus</taxon>
    </lineage>
</organism>
<evidence type="ECO:0000256" key="1">
    <source>
        <dbReference type="ARBA" id="ARBA00022801"/>
    </source>
</evidence>
<name>A6TMK7_ALKMQ</name>
<dbReference type="HOGENOM" id="CLU_064956_1_0_9"/>
<dbReference type="OrthoDB" id="9809962at2"/>
<dbReference type="PRINTS" id="PR00413">
    <property type="entry name" value="HADHALOGNASE"/>
</dbReference>
<dbReference type="RefSeq" id="WP_012062466.1">
    <property type="nucleotide sequence ID" value="NC_009633.1"/>
</dbReference>
<gene>
    <name evidence="2" type="ordered locus">Amet_1217</name>
</gene>
<reference evidence="3" key="1">
    <citation type="journal article" date="2016" name="Genome Announc.">
        <title>Complete genome sequence of Alkaliphilus metalliredigens strain QYMF, an alkaliphilic and metal-reducing bacterium isolated from borax-contaminated leachate ponds.</title>
        <authorList>
            <person name="Hwang C."/>
            <person name="Copeland A."/>
            <person name="Lucas S."/>
            <person name="Lapidus A."/>
            <person name="Barry K."/>
            <person name="Detter J.C."/>
            <person name="Glavina Del Rio T."/>
            <person name="Hammon N."/>
            <person name="Israni S."/>
            <person name="Dalin E."/>
            <person name="Tice H."/>
            <person name="Pitluck S."/>
            <person name="Chertkov O."/>
            <person name="Brettin T."/>
            <person name="Bruce D."/>
            <person name="Han C."/>
            <person name="Schmutz J."/>
            <person name="Larimer F."/>
            <person name="Land M.L."/>
            <person name="Hauser L."/>
            <person name="Kyrpides N."/>
            <person name="Mikhailova N."/>
            <person name="Ye Q."/>
            <person name="Zhou J."/>
            <person name="Richardson P."/>
            <person name="Fields M.W."/>
        </authorList>
    </citation>
    <scope>NUCLEOTIDE SEQUENCE [LARGE SCALE GENOMIC DNA]</scope>
    <source>
        <strain evidence="3">QYMF</strain>
    </source>
</reference>
<dbReference type="InterPro" id="IPR006439">
    <property type="entry name" value="HAD-SF_hydro_IA"/>
</dbReference>
<keyword evidence="1 2" id="KW-0378">Hydrolase</keyword>
<dbReference type="AlphaFoldDB" id="A6TMK7"/>
<dbReference type="SUPFAM" id="SSF56784">
    <property type="entry name" value="HAD-like"/>
    <property type="match status" value="1"/>
</dbReference>
<sequence>MITTILFDLDGTLLPLDMEAFTKKYFKELGIKLKDYFTAEELTEKIWASSKYMIGNVDPAKTNEEAFFEKFAQLIIWDTEELSPLFKEFYITDFVKIKETTGQSQYIIKAIELLKQKGYQLVVATNPMFPRQAIEHRIQWAGLNRDDFVFITSFEEMHYCKPQIQFYEEILVNINEAPSNCMMIGNDLEEDMIAKQLGMTTYLIEEHLIQRSTNLENVDYRGNYEAFYEFVKGLPALSQ</sequence>
<dbReference type="InterPro" id="IPR051540">
    <property type="entry name" value="S-2-haloacid_dehalogenase"/>
</dbReference>
<dbReference type="STRING" id="293826.Amet_1217"/>
<dbReference type="eggNOG" id="COG1011">
    <property type="taxonomic scope" value="Bacteria"/>
</dbReference>
<evidence type="ECO:0000313" key="2">
    <source>
        <dbReference type="EMBL" id="ABR47425.1"/>
    </source>
</evidence>
<dbReference type="Proteomes" id="UP000001572">
    <property type="component" value="Chromosome"/>
</dbReference>
<dbReference type="EMBL" id="CP000724">
    <property type="protein sequence ID" value="ABR47425.1"/>
    <property type="molecule type" value="Genomic_DNA"/>
</dbReference>
<dbReference type="SFLD" id="SFLDG01129">
    <property type="entry name" value="C1.5:_HAD__Beta-PGM__Phosphata"/>
    <property type="match status" value="1"/>
</dbReference>
<accession>A6TMK7</accession>
<keyword evidence="3" id="KW-1185">Reference proteome</keyword>
<evidence type="ECO:0000313" key="3">
    <source>
        <dbReference type="Proteomes" id="UP000001572"/>
    </source>
</evidence>